<comment type="function">
    <text evidence="1">Alpha-L-fucosidase is responsible for hydrolyzing the alpha-1,6-linked fucose joined to the reducing-end N-acetylglucosamine of the carbohydrate moieties of glycoproteins.</text>
</comment>
<dbReference type="InterPro" id="IPR013780">
    <property type="entry name" value="Glyco_hydro_b"/>
</dbReference>
<evidence type="ECO:0000256" key="4">
    <source>
        <dbReference type="ARBA" id="ARBA00022729"/>
    </source>
</evidence>
<gene>
    <name evidence="10" type="ORF">FRZ54_12035</name>
</gene>
<dbReference type="RefSeq" id="WP_147031850.1">
    <property type="nucleotide sequence ID" value="NZ_CP042436.1"/>
</dbReference>
<dbReference type="GO" id="GO:0005764">
    <property type="term" value="C:lysosome"/>
    <property type="evidence" value="ECO:0007669"/>
    <property type="project" value="TreeGrafter"/>
</dbReference>
<keyword evidence="6" id="KW-0326">Glycosidase</keyword>
<feature type="site" description="May be important for catalysis" evidence="7">
    <location>
        <position position="282"/>
    </location>
</feature>
<dbReference type="PANTHER" id="PTHR10030">
    <property type="entry name" value="ALPHA-L-FUCOSIDASE"/>
    <property type="match status" value="1"/>
</dbReference>
<keyword evidence="11" id="KW-1185">Reference proteome</keyword>
<dbReference type="PIRSF" id="PIRSF001092">
    <property type="entry name" value="Alpha-L-fucosidase"/>
    <property type="match status" value="1"/>
</dbReference>
<dbReference type="Proteomes" id="UP000321479">
    <property type="component" value="Chromosome"/>
</dbReference>
<evidence type="ECO:0000259" key="9">
    <source>
        <dbReference type="Pfam" id="PF01120"/>
    </source>
</evidence>
<keyword evidence="5" id="KW-0378">Hydrolase</keyword>
<reference evidence="10 11" key="1">
    <citation type="journal article" date="2017" name="Curr. Microbiol.">
        <title>Mucilaginibacter ginsenosidivorans sp. nov., Isolated from Soil of Ginseng Field.</title>
        <authorList>
            <person name="Kim M.M."/>
            <person name="Siddiqi M.Z."/>
            <person name="Im W.T."/>
        </authorList>
    </citation>
    <scope>NUCLEOTIDE SEQUENCE [LARGE SCALE GENOMIC DNA]</scope>
    <source>
        <strain evidence="10 11">Gsoil 3017</strain>
    </source>
</reference>
<dbReference type="KEGG" id="mgin:FRZ54_12035"/>
<organism evidence="10 11">
    <name type="scientific">Mucilaginibacter ginsenosidivorans</name>
    <dbReference type="NCBI Taxonomy" id="398053"/>
    <lineage>
        <taxon>Bacteria</taxon>
        <taxon>Pseudomonadati</taxon>
        <taxon>Bacteroidota</taxon>
        <taxon>Sphingobacteriia</taxon>
        <taxon>Sphingobacteriales</taxon>
        <taxon>Sphingobacteriaceae</taxon>
        <taxon>Mucilaginibacter</taxon>
    </lineage>
</organism>
<feature type="signal peptide" evidence="8">
    <location>
        <begin position="1"/>
        <end position="20"/>
    </location>
</feature>
<evidence type="ECO:0000256" key="6">
    <source>
        <dbReference type="ARBA" id="ARBA00023295"/>
    </source>
</evidence>
<dbReference type="EMBL" id="CP042436">
    <property type="protein sequence ID" value="QEC63274.1"/>
    <property type="molecule type" value="Genomic_DNA"/>
</dbReference>
<evidence type="ECO:0000256" key="1">
    <source>
        <dbReference type="ARBA" id="ARBA00004071"/>
    </source>
</evidence>
<evidence type="ECO:0000256" key="8">
    <source>
        <dbReference type="SAM" id="SignalP"/>
    </source>
</evidence>
<protein>
    <recommendedName>
        <fullName evidence="3">alpha-L-fucosidase</fullName>
        <ecNumber evidence="3">3.2.1.51</ecNumber>
    </recommendedName>
</protein>
<comment type="similarity">
    <text evidence="2">Belongs to the glycosyl hydrolase 29 family.</text>
</comment>
<dbReference type="PRINTS" id="PR00741">
    <property type="entry name" value="GLHYDRLASE29"/>
</dbReference>
<dbReference type="GO" id="GO:0004560">
    <property type="term" value="F:alpha-L-fucosidase activity"/>
    <property type="evidence" value="ECO:0007669"/>
    <property type="project" value="InterPro"/>
</dbReference>
<evidence type="ECO:0000256" key="2">
    <source>
        <dbReference type="ARBA" id="ARBA00007951"/>
    </source>
</evidence>
<evidence type="ECO:0000313" key="11">
    <source>
        <dbReference type="Proteomes" id="UP000321479"/>
    </source>
</evidence>
<dbReference type="Gene3D" id="2.60.40.1180">
    <property type="entry name" value="Golgi alpha-mannosidase II"/>
    <property type="match status" value="1"/>
</dbReference>
<evidence type="ECO:0000313" key="10">
    <source>
        <dbReference type="EMBL" id="QEC63274.1"/>
    </source>
</evidence>
<dbReference type="GO" id="GO:0016139">
    <property type="term" value="P:glycoside catabolic process"/>
    <property type="evidence" value="ECO:0007669"/>
    <property type="project" value="TreeGrafter"/>
</dbReference>
<dbReference type="Pfam" id="PF01120">
    <property type="entry name" value="Alpha_L_fucos"/>
    <property type="match status" value="1"/>
</dbReference>
<dbReference type="InterPro" id="IPR017853">
    <property type="entry name" value="GH"/>
</dbReference>
<dbReference type="InterPro" id="IPR057739">
    <property type="entry name" value="Glyco_hydro_29_N"/>
</dbReference>
<dbReference type="EC" id="3.2.1.51" evidence="3"/>
<evidence type="ECO:0000256" key="3">
    <source>
        <dbReference type="ARBA" id="ARBA00012662"/>
    </source>
</evidence>
<name>A0A5B8UW28_9SPHI</name>
<dbReference type="GO" id="GO:0006004">
    <property type="term" value="P:fucose metabolic process"/>
    <property type="evidence" value="ECO:0007669"/>
    <property type="project" value="InterPro"/>
</dbReference>
<feature type="chain" id="PRO_5023083734" description="alpha-L-fucosidase" evidence="8">
    <location>
        <begin position="21"/>
        <end position="439"/>
    </location>
</feature>
<proteinExistence type="inferred from homology"/>
<feature type="domain" description="Glycoside hydrolase family 29 N-terminal" evidence="9">
    <location>
        <begin position="28"/>
        <end position="350"/>
    </location>
</feature>
<keyword evidence="4 8" id="KW-0732">Signal</keyword>
<sequence>MKRKLLLIGLGLVATITAKAQNEALGMLKSYTPTQENLESRKEFQDMKFGMFIHWGIYSELGAGEWVMHERKIPYDNYKRLASFFRPEDFNAKEWVAIAKAAGMKYITITSRHHDGFSMFKTKASPYNIVDATPYHKDPLMELAEECKKEGIELHFYYSLLDWGRPDYAFGSPIVNGKPVDGDWDSYINFMKTQLTELITNYPGVKGIWFDGEWERRSVNWHFDEIYPLIHKLNSAILIGNNHHLAPLTGEDFQMFEKDLPGGNTTGFSGESKIGALPLETCETINNSWGFNITDRSYKSVKQIIHYLVTDAGLNCNFLLNVGPMPNGKIQQEFVDTLTKVGDWMKKNGESIYGTRGNLIAPQQWGVITSKGKTIYAHILSNPADGYILIPSLKEKIAKVSALGNGNPLKFKQQPEGVFVYTNGLETDPYDTVIKITIN</sequence>
<dbReference type="Gene3D" id="3.20.20.80">
    <property type="entry name" value="Glycosidases"/>
    <property type="match status" value="1"/>
</dbReference>
<dbReference type="InterPro" id="IPR016286">
    <property type="entry name" value="FUC_metazoa-typ"/>
</dbReference>
<evidence type="ECO:0000256" key="7">
    <source>
        <dbReference type="PIRSR" id="PIRSR001092-1"/>
    </source>
</evidence>
<dbReference type="InterPro" id="IPR000933">
    <property type="entry name" value="Glyco_hydro_29"/>
</dbReference>
<dbReference type="OrthoDB" id="107551at2"/>
<dbReference type="AlphaFoldDB" id="A0A5B8UW28"/>
<dbReference type="SMART" id="SM00812">
    <property type="entry name" value="Alpha_L_fucos"/>
    <property type="match status" value="1"/>
</dbReference>
<evidence type="ECO:0000256" key="5">
    <source>
        <dbReference type="ARBA" id="ARBA00022801"/>
    </source>
</evidence>
<dbReference type="PANTHER" id="PTHR10030:SF37">
    <property type="entry name" value="ALPHA-L-FUCOSIDASE-RELATED"/>
    <property type="match status" value="1"/>
</dbReference>
<accession>A0A5B8UW28</accession>
<dbReference type="SUPFAM" id="SSF51445">
    <property type="entry name" value="(Trans)glycosidases"/>
    <property type="match status" value="1"/>
</dbReference>